<name>A0AAN8EGZ4_9EURO</name>
<evidence type="ECO:0000313" key="3">
    <source>
        <dbReference type="Proteomes" id="UP001316803"/>
    </source>
</evidence>
<gene>
    <name evidence="2" type="ORF">OHC33_007711</name>
</gene>
<organism evidence="2 3">
    <name type="scientific">Knufia fluminis</name>
    <dbReference type="NCBI Taxonomy" id="191047"/>
    <lineage>
        <taxon>Eukaryota</taxon>
        <taxon>Fungi</taxon>
        <taxon>Dikarya</taxon>
        <taxon>Ascomycota</taxon>
        <taxon>Pezizomycotina</taxon>
        <taxon>Eurotiomycetes</taxon>
        <taxon>Chaetothyriomycetidae</taxon>
        <taxon>Chaetothyriales</taxon>
        <taxon>Trichomeriaceae</taxon>
        <taxon>Knufia</taxon>
    </lineage>
</organism>
<evidence type="ECO:0000313" key="2">
    <source>
        <dbReference type="EMBL" id="KAK5951293.1"/>
    </source>
</evidence>
<dbReference type="AlphaFoldDB" id="A0AAN8EGZ4"/>
<feature type="compositionally biased region" description="Polar residues" evidence="1">
    <location>
        <begin position="40"/>
        <end position="49"/>
    </location>
</feature>
<accession>A0AAN8EGZ4</accession>
<keyword evidence="3" id="KW-1185">Reference proteome</keyword>
<feature type="region of interest" description="Disordered" evidence="1">
    <location>
        <begin position="35"/>
        <end position="59"/>
    </location>
</feature>
<feature type="region of interest" description="Disordered" evidence="1">
    <location>
        <begin position="280"/>
        <end position="307"/>
    </location>
</feature>
<comment type="caution">
    <text evidence="2">The sequence shown here is derived from an EMBL/GenBank/DDBJ whole genome shotgun (WGS) entry which is preliminary data.</text>
</comment>
<evidence type="ECO:0000256" key="1">
    <source>
        <dbReference type="SAM" id="MobiDB-lite"/>
    </source>
</evidence>
<reference evidence="2 3" key="1">
    <citation type="submission" date="2022-12" db="EMBL/GenBank/DDBJ databases">
        <title>Genomic features and morphological characterization of a novel Knufia sp. strain isolated from spacecraft assembly facility.</title>
        <authorList>
            <person name="Teixeira M."/>
            <person name="Chander A.M."/>
            <person name="Stajich J.E."/>
            <person name="Venkateswaran K."/>
        </authorList>
    </citation>
    <scope>NUCLEOTIDE SEQUENCE [LARGE SCALE GENOMIC DNA]</scope>
    <source>
        <strain evidence="2 3">FJI-L2-BK-P2</strain>
    </source>
</reference>
<dbReference type="Proteomes" id="UP001316803">
    <property type="component" value="Unassembled WGS sequence"/>
</dbReference>
<dbReference type="EMBL" id="JAKLMC020000021">
    <property type="protein sequence ID" value="KAK5951293.1"/>
    <property type="molecule type" value="Genomic_DNA"/>
</dbReference>
<feature type="region of interest" description="Disordered" evidence="1">
    <location>
        <begin position="330"/>
        <end position="349"/>
    </location>
</feature>
<feature type="compositionally biased region" description="Polar residues" evidence="1">
    <location>
        <begin position="334"/>
        <end position="344"/>
    </location>
</feature>
<proteinExistence type="predicted"/>
<sequence length="366" mass="40826">MASTSWWNPSSFTASEGTFNTTSLPQNISAYFKRPAKVTKPSSRNQSPRTGGRRRMTTHLPARTRSVADAQRPNMNARQQLYRNAASSRPISWHPNLVNEFEQYQMPNHQFYPQSSNVPMNTTFAHGLVTPYTYPVAEPYFDCPNVPLEQMTGQDLSIVHSNHQAHNVHPYVQDGTSPEYTPVSTDPYQATDFDVAHMAWPSLPPSMPQDLATAPTSPDFLPVPDFGQSFCVAQTEEVVDTDELVGMGLYDSPAQVQSASLSFNGPLPVRRKSLKLEESFEPALQSDDGDDDAESEPTQQDISAPADHYQTILDAVDYRQGTEYTAQYYHSDPSYAQNPPQTMSAPFASGYPDQQGMMNGAMYNWF</sequence>
<protein>
    <submittedName>
        <fullName evidence="2">Uncharacterized protein</fullName>
    </submittedName>
</protein>